<proteinExistence type="predicted"/>
<gene>
    <name evidence="1" type="ORF">ACFS6J_11940</name>
</gene>
<dbReference type="RefSeq" id="WP_377610731.1">
    <property type="nucleotide sequence ID" value="NZ_JBHUPA010000007.1"/>
</dbReference>
<accession>A0ABW6B2K3</accession>
<name>A0ABW6B2K3_9SPHI</name>
<comment type="caution">
    <text evidence="1">The sequence shown here is derived from an EMBL/GenBank/DDBJ whole genome shotgun (WGS) entry which is preliminary data.</text>
</comment>
<reference evidence="2" key="1">
    <citation type="journal article" date="2019" name="Int. J. Syst. Evol. Microbiol.">
        <title>The Global Catalogue of Microorganisms (GCM) 10K type strain sequencing project: providing services to taxonomists for standard genome sequencing and annotation.</title>
        <authorList>
            <consortium name="The Broad Institute Genomics Platform"/>
            <consortium name="The Broad Institute Genome Sequencing Center for Infectious Disease"/>
            <person name="Wu L."/>
            <person name="Ma J."/>
        </authorList>
    </citation>
    <scope>NUCLEOTIDE SEQUENCE [LARGE SCALE GENOMIC DNA]</scope>
    <source>
        <strain evidence="2">KCTC 23098</strain>
    </source>
</reference>
<keyword evidence="2" id="KW-1185">Reference proteome</keyword>
<organism evidence="1 2">
    <name type="scientific">Olivibacter jilunii</name>
    <dbReference type="NCBI Taxonomy" id="985016"/>
    <lineage>
        <taxon>Bacteria</taxon>
        <taxon>Pseudomonadati</taxon>
        <taxon>Bacteroidota</taxon>
        <taxon>Sphingobacteriia</taxon>
        <taxon>Sphingobacteriales</taxon>
        <taxon>Sphingobacteriaceae</taxon>
        <taxon>Olivibacter</taxon>
    </lineage>
</organism>
<evidence type="ECO:0000313" key="2">
    <source>
        <dbReference type="Proteomes" id="UP001597560"/>
    </source>
</evidence>
<sequence length="335" mass="39118">MENNTELFKGELMEEKLRMYFLQNGYYVARGVKYTYENNEITDLDLFLYGRVSIMTRERTNVDLKNKKNPKAFERILWAKGLQNVLDFDNCVVGTMDRKESVKNFARLNAVTLLDGSFLQKLNYKLDDRLSEEEFMNIAGQFSSLKEFSNANWKNLYERSKSKLLNELDYSGFNSTLLLIKYFINNFFNIQKKETSIRLIYVIISHSLVILDYILKDIAFLEIETRREHLSNGFKYGNLGEAGITNTVEMAVKISGSKMTSEQIKNSLDKSNFNILSEYFAKAENIKNIFKFAILFEEIAFNRSVVAPDFLPLELKSIVAVFLDYFEINRKKFFS</sequence>
<evidence type="ECO:0000313" key="1">
    <source>
        <dbReference type="EMBL" id="MFD2962501.1"/>
    </source>
</evidence>
<protein>
    <submittedName>
        <fullName evidence="1">Uncharacterized protein</fullName>
    </submittedName>
</protein>
<dbReference type="Proteomes" id="UP001597560">
    <property type="component" value="Unassembled WGS sequence"/>
</dbReference>
<dbReference type="EMBL" id="JBHUPA010000007">
    <property type="protein sequence ID" value="MFD2962501.1"/>
    <property type="molecule type" value="Genomic_DNA"/>
</dbReference>